<dbReference type="AlphaFoldDB" id="A0A1W0WUU2"/>
<keyword evidence="1" id="KW-0472">Membrane</keyword>
<comment type="caution">
    <text evidence="1">The sequence shown here is derived from an EMBL/GenBank/DDBJ whole genome shotgun (WGS) entry which is preliminary data.</text>
</comment>
<evidence type="ECO:0000313" key="1">
    <source>
        <dbReference type="EMBL" id="OQV18971.1"/>
    </source>
</evidence>
<evidence type="ECO:0000313" key="2">
    <source>
        <dbReference type="Proteomes" id="UP000192578"/>
    </source>
</evidence>
<keyword evidence="1" id="KW-0812">Transmembrane</keyword>
<protein>
    <submittedName>
        <fullName evidence="1">Transmembrane and TPR repeat-containing protein</fullName>
    </submittedName>
</protein>
<keyword evidence="2" id="KW-1185">Reference proteome</keyword>
<dbReference type="GO" id="GO:0000030">
    <property type="term" value="F:mannosyltransferase activity"/>
    <property type="evidence" value="ECO:0007669"/>
    <property type="project" value="TreeGrafter"/>
</dbReference>
<organism evidence="1 2">
    <name type="scientific">Hypsibius exemplaris</name>
    <name type="common">Freshwater tardigrade</name>
    <dbReference type="NCBI Taxonomy" id="2072580"/>
    <lineage>
        <taxon>Eukaryota</taxon>
        <taxon>Metazoa</taxon>
        <taxon>Ecdysozoa</taxon>
        <taxon>Tardigrada</taxon>
        <taxon>Eutardigrada</taxon>
        <taxon>Parachela</taxon>
        <taxon>Hypsibioidea</taxon>
        <taxon>Hypsibiidae</taxon>
        <taxon>Hypsibius</taxon>
    </lineage>
</organism>
<dbReference type="GO" id="GO:0005783">
    <property type="term" value="C:endoplasmic reticulum"/>
    <property type="evidence" value="ECO:0007669"/>
    <property type="project" value="TreeGrafter"/>
</dbReference>
<dbReference type="PANTHER" id="PTHR44395:SF1">
    <property type="entry name" value="PROTEIN O-MANNOSYL-TRANSFERASE TMTC3"/>
    <property type="match status" value="1"/>
</dbReference>
<proteinExistence type="predicted"/>
<accession>A0A1W0WUU2</accession>
<reference evidence="2" key="1">
    <citation type="submission" date="2017-01" db="EMBL/GenBank/DDBJ databases">
        <title>Comparative genomics of anhydrobiosis in the tardigrade Hypsibius dujardini.</title>
        <authorList>
            <person name="Yoshida Y."/>
            <person name="Koutsovoulos G."/>
            <person name="Laetsch D."/>
            <person name="Stevens L."/>
            <person name="Kumar S."/>
            <person name="Horikawa D."/>
            <person name="Ishino K."/>
            <person name="Komine S."/>
            <person name="Tomita M."/>
            <person name="Blaxter M."/>
            <person name="Arakawa K."/>
        </authorList>
    </citation>
    <scope>NUCLEOTIDE SEQUENCE [LARGE SCALE GENOMIC DNA]</scope>
    <source>
        <strain evidence="2">Z151</strain>
    </source>
</reference>
<dbReference type="OrthoDB" id="66906at2759"/>
<dbReference type="EMBL" id="MTYJ01000044">
    <property type="protein sequence ID" value="OQV18971.1"/>
    <property type="molecule type" value="Genomic_DNA"/>
</dbReference>
<dbReference type="Proteomes" id="UP000192578">
    <property type="component" value="Unassembled WGS sequence"/>
</dbReference>
<sequence length="208" mass="23187">MDSSESDESDGSVPIAHVTVGRRHNSTAAAAPRQWILLRGCTGCAVPGLLLNVGDCDLVFDDISAIKENKDLRPTQPLWNLLYNDFWGTPMSKENSHKSYRPFTVLTFRWNYALHGLDPFGYHVTNVVLHAINSALVFSKEQGITITAICAVYEIFCRQQLMWSDVMIGIRDLGREKPKLHPAFGRAAVDYGHWELQLLSCCCGDCAS</sequence>
<dbReference type="PANTHER" id="PTHR44395">
    <property type="match status" value="1"/>
</dbReference>
<gene>
    <name evidence="1" type="ORF">BV898_07026</name>
</gene>
<dbReference type="GO" id="GO:0035269">
    <property type="term" value="P:protein O-linked glycosylation via mannose"/>
    <property type="evidence" value="ECO:0007669"/>
    <property type="project" value="TreeGrafter"/>
</dbReference>
<name>A0A1W0WUU2_HYPEX</name>